<reference evidence="1 2" key="1">
    <citation type="submission" date="2020-02" db="EMBL/GenBank/DDBJ databases">
        <authorList>
            <person name="Ma Q."/>
            <person name="Huang Y."/>
            <person name="Song X."/>
            <person name="Pei D."/>
        </authorList>
    </citation>
    <scope>NUCLEOTIDE SEQUENCE [LARGE SCALE GENOMIC DNA]</scope>
    <source>
        <strain evidence="1">Sxm20200214</strain>
        <tissue evidence="1">Leaf</tissue>
    </source>
</reference>
<dbReference type="AlphaFoldDB" id="A0A8X7VMV7"/>
<protein>
    <submittedName>
        <fullName evidence="1">Uncharacterized protein</fullName>
    </submittedName>
</protein>
<gene>
    <name evidence="1" type="ORF">Bca52824_017388</name>
</gene>
<comment type="caution">
    <text evidence="1">The sequence shown here is derived from an EMBL/GenBank/DDBJ whole genome shotgun (WGS) entry which is preliminary data.</text>
</comment>
<dbReference type="Proteomes" id="UP000886595">
    <property type="component" value="Unassembled WGS sequence"/>
</dbReference>
<dbReference type="OrthoDB" id="10554031at2759"/>
<proteinExistence type="predicted"/>
<name>A0A8X7VMV7_BRACI</name>
<evidence type="ECO:0000313" key="2">
    <source>
        <dbReference type="Proteomes" id="UP000886595"/>
    </source>
</evidence>
<accession>A0A8X7VMV7</accession>
<evidence type="ECO:0000313" key="1">
    <source>
        <dbReference type="EMBL" id="KAG2314266.1"/>
    </source>
</evidence>
<organism evidence="1 2">
    <name type="scientific">Brassica carinata</name>
    <name type="common">Ethiopian mustard</name>
    <name type="synonym">Abyssinian cabbage</name>
    <dbReference type="NCBI Taxonomy" id="52824"/>
    <lineage>
        <taxon>Eukaryota</taxon>
        <taxon>Viridiplantae</taxon>
        <taxon>Streptophyta</taxon>
        <taxon>Embryophyta</taxon>
        <taxon>Tracheophyta</taxon>
        <taxon>Spermatophyta</taxon>
        <taxon>Magnoliopsida</taxon>
        <taxon>eudicotyledons</taxon>
        <taxon>Gunneridae</taxon>
        <taxon>Pentapetalae</taxon>
        <taxon>rosids</taxon>
        <taxon>malvids</taxon>
        <taxon>Brassicales</taxon>
        <taxon>Brassicaceae</taxon>
        <taxon>Brassiceae</taxon>
        <taxon>Brassica</taxon>
    </lineage>
</organism>
<sequence length="101" mass="11474">MELAVVVFLLLVEWWWVPWHGSVRVSVSADLRSVSPLLLVISGRRVWALSVSGEFFVLPVLLQSSFRCIRFGSCRDLSAPRLLHSLNKRAVRSPAVVYPER</sequence>
<keyword evidence="2" id="KW-1185">Reference proteome</keyword>
<dbReference type="EMBL" id="JAAMPC010000004">
    <property type="protein sequence ID" value="KAG2314266.1"/>
    <property type="molecule type" value="Genomic_DNA"/>
</dbReference>